<evidence type="ECO:0000313" key="4">
    <source>
        <dbReference type="Proteomes" id="UP000192907"/>
    </source>
</evidence>
<dbReference type="Pfam" id="PF00501">
    <property type="entry name" value="AMP-binding"/>
    <property type="match status" value="1"/>
</dbReference>
<dbReference type="PANTHER" id="PTHR43767:SF1">
    <property type="entry name" value="NONRIBOSOMAL PEPTIDE SYNTHASE PES1 (EUROFUNG)-RELATED"/>
    <property type="match status" value="1"/>
</dbReference>
<dbReference type="STRING" id="1513793.SAMN06296036_111103"/>
<dbReference type="InterPro" id="IPR050237">
    <property type="entry name" value="ATP-dep_AMP-bd_enzyme"/>
</dbReference>
<dbReference type="PANTHER" id="PTHR43767">
    <property type="entry name" value="LONG-CHAIN-FATTY-ACID--COA LIGASE"/>
    <property type="match status" value="1"/>
</dbReference>
<dbReference type="InterPro" id="IPR020845">
    <property type="entry name" value="AMP-binding_CS"/>
</dbReference>
<dbReference type="Proteomes" id="UP000192907">
    <property type="component" value="Unassembled WGS sequence"/>
</dbReference>
<feature type="domain" description="AMP-dependent synthetase/ligase" evidence="1">
    <location>
        <begin position="12"/>
        <end position="367"/>
    </location>
</feature>
<keyword evidence="3" id="KW-0436">Ligase</keyword>
<gene>
    <name evidence="3" type="ORF">SAMN06296036_111103</name>
</gene>
<sequence length="523" mass="58309">MSAAFLIHHLYEEHLKKCGEETAIVDQDIGYSYLDLHRRVDKLECTLRSLAFKRGDRIAIFLPKSIDFIVCVLAISRSGLVFIPINPSLKSDQVRHILEDSESSAIITSKLKLDLLGGQFRDDSHSWQRLIIKDNELFHDGKLVSPASYSDDTLQPTETDLAALFYTSGSTGQPKGVMLSHRNIVAGAMSVASYLKNCKSDRILAALPFSFDAGFSQITTSLFAGSRLILFDFLSGQQLISALVKYQITGLTAVPPIFMALSSASRPTGTSLSLRYFANTGGKLPVPILKNIRAMFPEALPFLMYGLTEAFRSTFLEPHEVEYRPESIGKAIPNVEILVINDRMKVCKAGEVGELVHRGPLVSQGYWRSPEKTAMRFKPLSLIEGLEESKEIAVFSGDQVYQDDEGYMFFVGRMDGMIKTSGYRVSPEEIEEIIYRSNLVEEVVAFGVDDIKLGQKIEVVCYANGHSQKVNYSTDLLNYCRKKMPGYMVPQKIHVSTRALPRNGNGKLDRARLTSECLETLLS</sequence>
<dbReference type="InterPro" id="IPR000873">
    <property type="entry name" value="AMP-dep_synth/lig_dom"/>
</dbReference>
<proteinExistence type="predicted"/>
<dbReference type="EMBL" id="FWZT01000011">
    <property type="protein sequence ID" value="SMF37553.1"/>
    <property type="molecule type" value="Genomic_DNA"/>
</dbReference>
<dbReference type="InterPro" id="IPR025110">
    <property type="entry name" value="AMP-bd_C"/>
</dbReference>
<keyword evidence="4" id="KW-1185">Reference proteome</keyword>
<dbReference type="SUPFAM" id="SSF56801">
    <property type="entry name" value="Acetyl-CoA synthetase-like"/>
    <property type="match status" value="1"/>
</dbReference>
<dbReference type="Gene3D" id="3.40.50.12780">
    <property type="entry name" value="N-terminal domain of ligase-like"/>
    <property type="match status" value="1"/>
</dbReference>
<dbReference type="PROSITE" id="PS00455">
    <property type="entry name" value="AMP_BINDING"/>
    <property type="match status" value="1"/>
</dbReference>
<dbReference type="OrthoDB" id="9803968at2"/>
<dbReference type="GO" id="GO:0016878">
    <property type="term" value="F:acid-thiol ligase activity"/>
    <property type="evidence" value="ECO:0007669"/>
    <property type="project" value="UniProtKB-ARBA"/>
</dbReference>
<dbReference type="Pfam" id="PF13193">
    <property type="entry name" value="AMP-binding_C"/>
    <property type="match status" value="1"/>
</dbReference>
<dbReference type="RefSeq" id="WP_132320089.1">
    <property type="nucleotide sequence ID" value="NZ_FWZT01000011.1"/>
</dbReference>
<reference evidence="4" key="1">
    <citation type="submission" date="2017-04" db="EMBL/GenBank/DDBJ databases">
        <authorList>
            <person name="Varghese N."/>
            <person name="Submissions S."/>
        </authorList>
    </citation>
    <scope>NUCLEOTIDE SEQUENCE [LARGE SCALE GENOMIC DNA]</scope>
    <source>
        <strain evidence="4">RKEM611</strain>
    </source>
</reference>
<name>A0A1Y6C5R9_9BACT</name>
<protein>
    <submittedName>
        <fullName evidence="3">Acyl-CoA ligase (AMP-forming), exosortase A-associated</fullName>
    </submittedName>
</protein>
<dbReference type="Gene3D" id="3.30.300.30">
    <property type="match status" value="1"/>
</dbReference>
<evidence type="ECO:0000313" key="3">
    <source>
        <dbReference type="EMBL" id="SMF37553.1"/>
    </source>
</evidence>
<feature type="domain" description="AMP-binding enzyme C-terminal" evidence="2">
    <location>
        <begin position="429"/>
        <end position="507"/>
    </location>
</feature>
<evidence type="ECO:0000259" key="1">
    <source>
        <dbReference type="Pfam" id="PF00501"/>
    </source>
</evidence>
<dbReference type="AlphaFoldDB" id="A0A1Y6C5R9"/>
<dbReference type="InterPro" id="IPR045851">
    <property type="entry name" value="AMP-bd_C_sf"/>
</dbReference>
<accession>A0A1Y6C5R9</accession>
<dbReference type="InterPro" id="IPR042099">
    <property type="entry name" value="ANL_N_sf"/>
</dbReference>
<evidence type="ECO:0000259" key="2">
    <source>
        <dbReference type="Pfam" id="PF13193"/>
    </source>
</evidence>
<dbReference type="NCBIfam" id="TIGR03098">
    <property type="entry name" value="ligase_PEP_1"/>
    <property type="match status" value="1"/>
</dbReference>
<dbReference type="InterPro" id="IPR017529">
    <property type="entry name" value="AcylCoA_ligase_PEP_1"/>
</dbReference>
<organism evidence="3 4">
    <name type="scientific">Pseudobacteriovorax antillogorgiicola</name>
    <dbReference type="NCBI Taxonomy" id="1513793"/>
    <lineage>
        <taxon>Bacteria</taxon>
        <taxon>Pseudomonadati</taxon>
        <taxon>Bdellovibrionota</taxon>
        <taxon>Oligoflexia</taxon>
        <taxon>Oligoflexales</taxon>
        <taxon>Pseudobacteriovoracaceae</taxon>
        <taxon>Pseudobacteriovorax</taxon>
    </lineage>
</organism>